<dbReference type="EMBL" id="BQNB010011483">
    <property type="protein sequence ID" value="GJS91151.1"/>
    <property type="molecule type" value="Genomic_DNA"/>
</dbReference>
<dbReference type="Proteomes" id="UP001151760">
    <property type="component" value="Unassembled WGS sequence"/>
</dbReference>
<feature type="region of interest" description="Disordered" evidence="1">
    <location>
        <begin position="1"/>
        <end position="83"/>
    </location>
</feature>
<organism evidence="2 3">
    <name type="scientific">Tanacetum coccineum</name>
    <dbReference type="NCBI Taxonomy" id="301880"/>
    <lineage>
        <taxon>Eukaryota</taxon>
        <taxon>Viridiplantae</taxon>
        <taxon>Streptophyta</taxon>
        <taxon>Embryophyta</taxon>
        <taxon>Tracheophyta</taxon>
        <taxon>Spermatophyta</taxon>
        <taxon>Magnoliopsida</taxon>
        <taxon>eudicotyledons</taxon>
        <taxon>Gunneridae</taxon>
        <taxon>Pentapetalae</taxon>
        <taxon>asterids</taxon>
        <taxon>campanulids</taxon>
        <taxon>Asterales</taxon>
        <taxon>Asteraceae</taxon>
        <taxon>Asteroideae</taxon>
        <taxon>Anthemideae</taxon>
        <taxon>Anthemidinae</taxon>
        <taxon>Tanacetum</taxon>
    </lineage>
</organism>
<feature type="non-terminal residue" evidence="2">
    <location>
        <position position="1"/>
    </location>
</feature>
<comment type="caution">
    <text evidence="2">The sequence shown here is derived from an EMBL/GenBank/DDBJ whole genome shotgun (WGS) entry which is preliminary data.</text>
</comment>
<evidence type="ECO:0000256" key="1">
    <source>
        <dbReference type="SAM" id="MobiDB-lite"/>
    </source>
</evidence>
<feature type="compositionally biased region" description="Polar residues" evidence="1">
    <location>
        <begin position="60"/>
        <end position="74"/>
    </location>
</feature>
<evidence type="ECO:0000313" key="3">
    <source>
        <dbReference type="Proteomes" id="UP001151760"/>
    </source>
</evidence>
<evidence type="ECO:0000313" key="2">
    <source>
        <dbReference type="EMBL" id="GJS91151.1"/>
    </source>
</evidence>
<proteinExistence type="predicted"/>
<reference evidence="2" key="2">
    <citation type="submission" date="2022-01" db="EMBL/GenBank/DDBJ databases">
        <authorList>
            <person name="Yamashiro T."/>
            <person name="Shiraishi A."/>
            <person name="Satake H."/>
            <person name="Nakayama K."/>
        </authorList>
    </citation>
    <scope>NUCLEOTIDE SEQUENCE</scope>
</reference>
<reference evidence="2" key="1">
    <citation type="journal article" date="2022" name="Int. J. Mol. Sci.">
        <title>Draft Genome of Tanacetum Coccineum: Genomic Comparison of Closely Related Tanacetum-Family Plants.</title>
        <authorList>
            <person name="Yamashiro T."/>
            <person name="Shiraishi A."/>
            <person name="Nakayama K."/>
            <person name="Satake H."/>
        </authorList>
    </citation>
    <scope>NUCLEOTIDE SEQUENCE</scope>
</reference>
<name>A0ABQ4ZNX9_9ASTR</name>
<gene>
    <name evidence="2" type="ORF">Tco_0773787</name>
</gene>
<protein>
    <submittedName>
        <fullName evidence="2">Uncharacterized protein</fullName>
    </submittedName>
</protein>
<accession>A0ABQ4ZNX9</accession>
<feature type="compositionally biased region" description="Low complexity" evidence="1">
    <location>
        <begin position="37"/>
        <end position="59"/>
    </location>
</feature>
<keyword evidence="3" id="KW-1185">Reference proteome</keyword>
<sequence length="83" mass="8187">LSAETGAIEPEPDEDSDKGDGEIGGDPTCEAATGGISSSASMPSFSSGSSSIFNTKSFSKLSTGSSAGKSNTWSGDYGSAIIL</sequence>